<dbReference type="PANTHER" id="PTHR13510">
    <property type="entry name" value="FYVE-FINGER-CONTAINING RAB5 EFFECTOR PROTEIN RABENOSYN-5-RELATED"/>
    <property type="match status" value="1"/>
</dbReference>
<gene>
    <name evidence="8" type="primary">Aste57867_7130</name>
    <name evidence="7" type="ORF">As57867_007106</name>
    <name evidence="8" type="ORF">ASTE57867_7130</name>
</gene>
<feature type="domain" description="START" evidence="6">
    <location>
        <begin position="47"/>
        <end position="225"/>
    </location>
</feature>
<dbReference type="CDD" id="cd00065">
    <property type="entry name" value="FYVE_like_SF"/>
    <property type="match status" value="1"/>
</dbReference>
<accession>A0A485KI06</accession>
<feature type="domain" description="FYVE-type" evidence="5">
    <location>
        <begin position="270"/>
        <end position="330"/>
    </location>
</feature>
<keyword evidence="9" id="KW-1185">Reference proteome</keyword>
<evidence type="ECO:0000259" key="5">
    <source>
        <dbReference type="PROSITE" id="PS50178"/>
    </source>
</evidence>
<keyword evidence="2 4" id="KW-0863">Zinc-finger</keyword>
<dbReference type="SUPFAM" id="SSF57903">
    <property type="entry name" value="FYVE/PHD zinc finger"/>
    <property type="match status" value="1"/>
</dbReference>
<dbReference type="GO" id="GO:0008289">
    <property type="term" value="F:lipid binding"/>
    <property type="evidence" value="ECO:0007669"/>
    <property type="project" value="InterPro"/>
</dbReference>
<dbReference type="Pfam" id="PF01363">
    <property type="entry name" value="FYVE"/>
    <property type="match status" value="1"/>
</dbReference>
<reference evidence="8 9" key="1">
    <citation type="submission" date="2019-03" db="EMBL/GenBank/DDBJ databases">
        <authorList>
            <person name="Gaulin E."/>
            <person name="Dumas B."/>
        </authorList>
    </citation>
    <scope>NUCLEOTIDE SEQUENCE [LARGE SCALE GENOMIC DNA]</scope>
    <source>
        <strain evidence="8">CBS 568.67</strain>
    </source>
</reference>
<dbReference type="Proteomes" id="UP000332933">
    <property type="component" value="Unassembled WGS sequence"/>
</dbReference>
<dbReference type="EMBL" id="CAADRA010003710">
    <property type="protein sequence ID" value="VFT84062.1"/>
    <property type="molecule type" value="Genomic_DNA"/>
</dbReference>
<dbReference type="Gene3D" id="3.30.530.20">
    <property type="match status" value="1"/>
</dbReference>
<dbReference type="PROSITE" id="PS50178">
    <property type="entry name" value="ZF_FYVE"/>
    <property type="match status" value="1"/>
</dbReference>
<reference evidence="7" key="2">
    <citation type="submission" date="2019-06" db="EMBL/GenBank/DDBJ databases">
        <title>Genomics analysis of Aphanomyces spp. identifies a new class of oomycete effector associated with host adaptation.</title>
        <authorList>
            <person name="Gaulin E."/>
        </authorList>
    </citation>
    <scope>NUCLEOTIDE SEQUENCE</scope>
    <source>
        <strain evidence="7">CBS 578.67</strain>
    </source>
</reference>
<evidence type="ECO:0000256" key="2">
    <source>
        <dbReference type="ARBA" id="ARBA00022771"/>
    </source>
</evidence>
<evidence type="ECO:0000256" key="3">
    <source>
        <dbReference type="ARBA" id="ARBA00022833"/>
    </source>
</evidence>
<evidence type="ECO:0000313" key="9">
    <source>
        <dbReference type="Proteomes" id="UP000332933"/>
    </source>
</evidence>
<evidence type="ECO:0000256" key="4">
    <source>
        <dbReference type="PROSITE-ProRule" id="PRU00091"/>
    </source>
</evidence>
<protein>
    <submittedName>
        <fullName evidence="8">Aste57867_7130 protein</fullName>
    </submittedName>
</protein>
<evidence type="ECO:0000313" key="7">
    <source>
        <dbReference type="EMBL" id="KAF0705115.1"/>
    </source>
</evidence>
<dbReference type="AlphaFoldDB" id="A0A485KI06"/>
<dbReference type="EMBL" id="VJMH01003698">
    <property type="protein sequence ID" value="KAF0705115.1"/>
    <property type="molecule type" value="Genomic_DNA"/>
</dbReference>
<dbReference type="Gene3D" id="3.30.40.10">
    <property type="entry name" value="Zinc/RING finger domain, C3HC4 (zinc finger)"/>
    <property type="match status" value="1"/>
</dbReference>
<organism evidence="8 9">
    <name type="scientific">Aphanomyces stellatus</name>
    <dbReference type="NCBI Taxonomy" id="120398"/>
    <lineage>
        <taxon>Eukaryota</taxon>
        <taxon>Sar</taxon>
        <taxon>Stramenopiles</taxon>
        <taxon>Oomycota</taxon>
        <taxon>Saprolegniomycetes</taxon>
        <taxon>Saprolegniales</taxon>
        <taxon>Verrucalvaceae</taxon>
        <taxon>Aphanomyces</taxon>
    </lineage>
</organism>
<keyword evidence="1" id="KW-0479">Metal-binding</keyword>
<name>A0A485KI06_9STRA</name>
<evidence type="ECO:0000259" key="6">
    <source>
        <dbReference type="PROSITE" id="PS50848"/>
    </source>
</evidence>
<dbReference type="SMART" id="SM00064">
    <property type="entry name" value="FYVE"/>
    <property type="match status" value="1"/>
</dbReference>
<dbReference type="InterPro" id="IPR013083">
    <property type="entry name" value="Znf_RING/FYVE/PHD"/>
</dbReference>
<dbReference type="PROSITE" id="PS50848">
    <property type="entry name" value="START"/>
    <property type="match status" value="1"/>
</dbReference>
<dbReference type="InterPro" id="IPR002913">
    <property type="entry name" value="START_lipid-bd_dom"/>
</dbReference>
<sequence>MKLPLSSNFFDCPPLTLADASHLIDTAKASADELVQKAKLRDGPVTWKLVSDEAELQLYKGEAPSSSPPGSTLYMGVLDVAATMDEVIALFRTDSTADAKAFARRFNHGTVDAVDLYTVARPSGREKVSVVWHAMATKALLKPRDGCFLECNRDVTVDGQRAWVRSYTSIDLACCPPMLESFVRMMSYGTGRLFVESKTRPGYITVSFVTHVDFCVGPKEWLMDAMGCRSFVSETVVAWRTRDLLLVDRFLREDRLSRSRFLTVQELVPQSRRQKCHTCAKPFGPLRSKANCFKCGQVLCRACTSTWHIVDHDGLRTKWRVCAPCTVRSPNSTARQCLSSTKGRVLGTVGQCLNKRGRTDESSMSSDQSDSYVVDFIMDLDPPSRRWDQGQVVLFDPAELIELD</sequence>
<dbReference type="InterPro" id="IPR023393">
    <property type="entry name" value="START-like_dom_sf"/>
</dbReference>
<dbReference type="SUPFAM" id="SSF55961">
    <property type="entry name" value="Bet v1-like"/>
    <property type="match status" value="1"/>
</dbReference>
<evidence type="ECO:0000313" key="8">
    <source>
        <dbReference type="EMBL" id="VFT84062.1"/>
    </source>
</evidence>
<dbReference type="InterPro" id="IPR011011">
    <property type="entry name" value="Znf_FYVE_PHD"/>
</dbReference>
<dbReference type="GO" id="GO:0008270">
    <property type="term" value="F:zinc ion binding"/>
    <property type="evidence" value="ECO:0007669"/>
    <property type="project" value="UniProtKB-KW"/>
</dbReference>
<dbReference type="InterPro" id="IPR017455">
    <property type="entry name" value="Znf_FYVE-rel"/>
</dbReference>
<dbReference type="InterPro" id="IPR052727">
    <property type="entry name" value="Rab4/Rab5_effector"/>
</dbReference>
<evidence type="ECO:0000256" key="1">
    <source>
        <dbReference type="ARBA" id="ARBA00022723"/>
    </source>
</evidence>
<proteinExistence type="predicted"/>
<dbReference type="PANTHER" id="PTHR13510:SF44">
    <property type="entry name" value="RABENOSYN-5"/>
    <property type="match status" value="1"/>
</dbReference>
<keyword evidence="3" id="KW-0862">Zinc</keyword>
<dbReference type="InterPro" id="IPR000306">
    <property type="entry name" value="Znf_FYVE"/>
</dbReference>